<feature type="compositionally biased region" description="Basic and acidic residues" evidence="1">
    <location>
        <begin position="1"/>
        <end position="12"/>
    </location>
</feature>
<sequence length="32" mass="3786">MRYCEDSRENEGKRRKIGRSRVGQPPPSLNLR</sequence>
<evidence type="ECO:0000313" key="2">
    <source>
        <dbReference type="EMBL" id="EGT30449.1"/>
    </source>
</evidence>
<dbReference type="EMBL" id="GL379786">
    <property type="protein sequence ID" value="EGT30449.1"/>
    <property type="molecule type" value="Genomic_DNA"/>
</dbReference>
<organism evidence="3">
    <name type="scientific">Caenorhabditis brenneri</name>
    <name type="common">Nematode worm</name>
    <dbReference type="NCBI Taxonomy" id="135651"/>
    <lineage>
        <taxon>Eukaryota</taxon>
        <taxon>Metazoa</taxon>
        <taxon>Ecdysozoa</taxon>
        <taxon>Nematoda</taxon>
        <taxon>Chromadorea</taxon>
        <taxon>Rhabditida</taxon>
        <taxon>Rhabditina</taxon>
        <taxon>Rhabditomorpha</taxon>
        <taxon>Rhabditoidea</taxon>
        <taxon>Rhabditidae</taxon>
        <taxon>Peloderinae</taxon>
        <taxon>Caenorhabditis</taxon>
    </lineage>
</organism>
<evidence type="ECO:0000313" key="3">
    <source>
        <dbReference type="Proteomes" id="UP000008068"/>
    </source>
</evidence>
<dbReference type="AlphaFoldDB" id="G0M856"/>
<dbReference type="HOGENOM" id="CLU_3392672_0_0_1"/>
<gene>
    <name evidence="2" type="ORF">CAEBREN_06762</name>
</gene>
<protein>
    <submittedName>
        <fullName evidence="2">Uncharacterized protein</fullName>
    </submittedName>
</protein>
<dbReference type="InParanoid" id="G0M856"/>
<reference evidence="3" key="1">
    <citation type="submission" date="2011-07" db="EMBL/GenBank/DDBJ databases">
        <authorList>
            <consortium name="Caenorhabditis brenneri Sequencing and Analysis Consortium"/>
            <person name="Wilson R.K."/>
        </authorList>
    </citation>
    <scope>NUCLEOTIDE SEQUENCE [LARGE SCALE GENOMIC DNA]</scope>
    <source>
        <strain evidence="3">PB2801</strain>
    </source>
</reference>
<dbReference type="Proteomes" id="UP000008068">
    <property type="component" value="Unassembled WGS sequence"/>
</dbReference>
<feature type="region of interest" description="Disordered" evidence="1">
    <location>
        <begin position="1"/>
        <end position="32"/>
    </location>
</feature>
<evidence type="ECO:0000256" key="1">
    <source>
        <dbReference type="SAM" id="MobiDB-lite"/>
    </source>
</evidence>
<name>G0M856_CAEBE</name>
<accession>G0M856</accession>
<keyword evidence="3" id="KW-1185">Reference proteome</keyword>
<proteinExistence type="predicted"/>